<keyword evidence="4 8" id="KW-0812">Transmembrane</keyword>
<dbReference type="InterPro" id="IPR005828">
    <property type="entry name" value="MFS_sugar_transport-like"/>
</dbReference>
<gene>
    <name evidence="10" type="ORF">LTR77_004987</name>
</gene>
<sequence length="554" mass="60600">MSVYNNDNNTPVTVEKLAEANVAEIKVLRGSEAYNEARLKESPSFRNLITWRLMGCLLLGCFCQTMNGFDGSLFNGISANNTFTDFFPGAGAAGDWQAVTSAMYQVGGLSALPFVGPCIDTWGRRIGMVIGAVLIVIGVVINGCTVYDVSNANAMLKGGRFILGFGVSIVSGAGPIYVVETAHPAWRSIITAYCNTFWFVGSVLAGGACRGAITISGNASWLIPVWLQLFFPALILCFVWFIPESPRWLFVNNKREKATAVLTKWHGKGNPDSPWVSLQLSEYEEHLNMEGADKRWWDYSVFFNNRSNRYRIACNGVFSAFGQLAGNGALSYYMTAVLLTIGITDEIKRTNIILGYGIFQWGFALIGAAFVERIGRRKLMLFSMAGCTVCWTIVTGTASAYSASGGKILADGTVIPGSNHAAGTTVLAFIFIFGAVYSVGITPLQALYPVEVISFEQRAKGMAFSAFCVNAAGLLNGYAWPVALKEISWYTYIIFTIWCAIQTVVFYFLMPETRRRTLEEMDKIFEAPNPVKESLKPHKVAVNSEGTILATEDI</sequence>
<organism evidence="10 11">
    <name type="scientific">Saxophila tyrrhenica</name>
    <dbReference type="NCBI Taxonomy" id="1690608"/>
    <lineage>
        <taxon>Eukaryota</taxon>
        <taxon>Fungi</taxon>
        <taxon>Dikarya</taxon>
        <taxon>Ascomycota</taxon>
        <taxon>Pezizomycotina</taxon>
        <taxon>Dothideomycetes</taxon>
        <taxon>Dothideomycetidae</taxon>
        <taxon>Mycosphaerellales</taxon>
        <taxon>Extremaceae</taxon>
        <taxon>Saxophila</taxon>
    </lineage>
</organism>
<proteinExistence type="inferred from homology"/>
<dbReference type="PROSITE" id="PS00216">
    <property type="entry name" value="SUGAR_TRANSPORT_1"/>
    <property type="match status" value="1"/>
</dbReference>
<comment type="similarity">
    <text evidence="2 7">Belongs to the major facilitator superfamily. Sugar transporter (TC 2.A.1.1) family.</text>
</comment>
<dbReference type="InterPro" id="IPR005829">
    <property type="entry name" value="Sugar_transporter_CS"/>
</dbReference>
<dbReference type="GeneID" id="89926331"/>
<dbReference type="PANTHER" id="PTHR48022:SF13">
    <property type="entry name" value="MAJOR FACILITATOR SUPERFAMILY (MFS) PROFILE DOMAIN-CONTAINING PROTEIN"/>
    <property type="match status" value="1"/>
</dbReference>
<evidence type="ECO:0000256" key="4">
    <source>
        <dbReference type="ARBA" id="ARBA00022692"/>
    </source>
</evidence>
<dbReference type="PANTHER" id="PTHR48022">
    <property type="entry name" value="PLASTIDIC GLUCOSE TRANSPORTER 4"/>
    <property type="match status" value="1"/>
</dbReference>
<dbReference type="GO" id="GO:0005351">
    <property type="term" value="F:carbohydrate:proton symporter activity"/>
    <property type="evidence" value="ECO:0007669"/>
    <property type="project" value="TreeGrafter"/>
</dbReference>
<feature type="transmembrane region" description="Helical" evidence="8">
    <location>
        <begin position="161"/>
        <end position="179"/>
    </location>
</feature>
<dbReference type="RefSeq" id="XP_064659598.1">
    <property type="nucleotide sequence ID" value="XM_064802237.1"/>
</dbReference>
<evidence type="ECO:0000256" key="2">
    <source>
        <dbReference type="ARBA" id="ARBA00010992"/>
    </source>
</evidence>
<evidence type="ECO:0000256" key="1">
    <source>
        <dbReference type="ARBA" id="ARBA00004141"/>
    </source>
</evidence>
<evidence type="ECO:0000256" key="7">
    <source>
        <dbReference type="RuleBase" id="RU003346"/>
    </source>
</evidence>
<keyword evidence="3 7" id="KW-0813">Transport</keyword>
<feature type="domain" description="Major facilitator superfamily (MFS) profile" evidence="9">
    <location>
        <begin position="56"/>
        <end position="514"/>
    </location>
</feature>
<feature type="transmembrane region" description="Helical" evidence="8">
    <location>
        <begin position="353"/>
        <end position="372"/>
    </location>
</feature>
<feature type="transmembrane region" description="Helical" evidence="8">
    <location>
        <begin position="462"/>
        <end position="483"/>
    </location>
</feature>
<evidence type="ECO:0000256" key="6">
    <source>
        <dbReference type="ARBA" id="ARBA00023136"/>
    </source>
</evidence>
<keyword evidence="5 8" id="KW-1133">Transmembrane helix</keyword>
<evidence type="ECO:0000313" key="10">
    <source>
        <dbReference type="EMBL" id="KAK5170400.1"/>
    </source>
</evidence>
<feature type="transmembrane region" description="Helical" evidence="8">
    <location>
        <begin position="379"/>
        <end position="401"/>
    </location>
</feature>
<comment type="caution">
    <text evidence="10">The sequence shown here is derived from an EMBL/GenBank/DDBJ whole genome shotgun (WGS) entry which is preliminary data.</text>
</comment>
<dbReference type="AlphaFoldDB" id="A0AAV9PF14"/>
<dbReference type="InterPro" id="IPR003663">
    <property type="entry name" value="Sugar/inositol_transpt"/>
</dbReference>
<dbReference type="NCBIfam" id="TIGR00879">
    <property type="entry name" value="SP"/>
    <property type="match status" value="1"/>
</dbReference>
<dbReference type="FunFam" id="1.20.1250.20:FF:000134">
    <property type="entry name" value="MFS sugar transporter protein"/>
    <property type="match status" value="1"/>
</dbReference>
<feature type="transmembrane region" description="Helical" evidence="8">
    <location>
        <begin position="489"/>
        <end position="509"/>
    </location>
</feature>
<evidence type="ECO:0000256" key="8">
    <source>
        <dbReference type="SAM" id="Phobius"/>
    </source>
</evidence>
<dbReference type="PROSITE" id="PS50850">
    <property type="entry name" value="MFS"/>
    <property type="match status" value="1"/>
</dbReference>
<feature type="transmembrane region" description="Helical" evidence="8">
    <location>
        <begin position="421"/>
        <end position="441"/>
    </location>
</feature>
<dbReference type="InterPro" id="IPR020846">
    <property type="entry name" value="MFS_dom"/>
</dbReference>
<feature type="transmembrane region" description="Helical" evidence="8">
    <location>
        <begin position="221"/>
        <end position="242"/>
    </location>
</feature>
<dbReference type="EMBL" id="JAVRRT010000007">
    <property type="protein sequence ID" value="KAK5170400.1"/>
    <property type="molecule type" value="Genomic_DNA"/>
</dbReference>
<reference evidence="10 11" key="1">
    <citation type="submission" date="2023-08" db="EMBL/GenBank/DDBJ databases">
        <title>Black Yeasts Isolated from many extreme environments.</title>
        <authorList>
            <person name="Coleine C."/>
            <person name="Stajich J.E."/>
            <person name="Selbmann L."/>
        </authorList>
    </citation>
    <scope>NUCLEOTIDE SEQUENCE [LARGE SCALE GENOMIC DNA]</scope>
    <source>
        <strain evidence="10 11">CCFEE 5935</strain>
    </source>
</reference>
<keyword evidence="11" id="KW-1185">Reference proteome</keyword>
<dbReference type="InterPro" id="IPR036259">
    <property type="entry name" value="MFS_trans_sf"/>
</dbReference>
<feature type="transmembrane region" description="Helical" evidence="8">
    <location>
        <begin position="126"/>
        <end position="149"/>
    </location>
</feature>
<evidence type="ECO:0000313" key="11">
    <source>
        <dbReference type="Proteomes" id="UP001337655"/>
    </source>
</evidence>
<dbReference type="Proteomes" id="UP001337655">
    <property type="component" value="Unassembled WGS sequence"/>
</dbReference>
<evidence type="ECO:0000259" key="9">
    <source>
        <dbReference type="PROSITE" id="PS50850"/>
    </source>
</evidence>
<dbReference type="GO" id="GO:0016020">
    <property type="term" value="C:membrane"/>
    <property type="evidence" value="ECO:0007669"/>
    <property type="project" value="UniProtKB-SubCell"/>
</dbReference>
<dbReference type="Pfam" id="PF00083">
    <property type="entry name" value="Sugar_tr"/>
    <property type="match status" value="1"/>
</dbReference>
<protein>
    <recommendedName>
        <fullName evidence="9">Major facilitator superfamily (MFS) profile domain-containing protein</fullName>
    </recommendedName>
</protein>
<comment type="subcellular location">
    <subcellularLocation>
        <location evidence="1">Membrane</location>
        <topology evidence="1">Multi-pass membrane protein</topology>
    </subcellularLocation>
</comment>
<keyword evidence="6 8" id="KW-0472">Membrane</keyword>
<evidence type="ECO:0000256" key="3">
    <source>
        <dbReference type="ARBA" id="ARBA00022448"/>
    </source>
</evidence>
<dbReference type="SUPFAM" id="SSF103473">
    <property type="entry name" value="MFS general substrate transporter"/>
    <property type="match status" value="1"/>
</dbReference>
<accession>A0AAV9PF14</accession>
<evidence type="ECO:0000256" key="5">
    <source>
        <dbReference type="ARBA" id="ARBA00022989"/>
    </source>
</evidence>
<feature type="transmembrane region" description="Helical" evidence="8">
    <location>
        <begin position="185"/>
        <end position="209"/>
    </location>
</feature>
<dbReference type="InterPro" id="IPR050360">
    <property type="entry name" value="MFS_Sugar_Transporters"/>
</dbReference>
<name>A0AAV9PF14_9PEZI</name>
<dbReference type="Gene3D" id="1.20.1250.20">
    <property type="entry name" value="MFS general substrate transporter like domains"/>
    <property type="match status" value="1"/>
</dbReference>